<comment type="caution">
    <text evidence="2">The sequence shown here is derived from an EMBL/GenBank/DDBJ whole genome shotgun (WGS) entry which is preliminary data.</text>
</comment>
<sequence>MEILFEVIVSFFPFILATLYSFNLIKQKKNHLITSLESQKKKITIFYENEKEVGIQSYLIKNIEKVSQEDKLVTKKFRSDNYRYNKTVSVNNSLKVSGLDNFNLAKLNPLVSHKINFYSLKKLILTIQSFFYLYNSKTKDKMRNFVLFKKDIQKNLQPKIIDETTMLKKFVYCVAKKSCLNKKKDLELSRNHLR</sequence>
<keyword evidence="1" id="KW-0472">Membrane</keyword>
<proteinExistence type="predicted"/>
<reference evidence="2 3" key="1">
    <citation type="journal article" date="2013" name="Curr. Biol.">
        <title>The Genome of the Foraminiferan Reticulomyxa filosa.</title>
        <authorList>
            <person name="Glockner G."/>
            <person name="Hulsmann N."/>
            <person name="Schleicher M."/>
            <person name="Noegel A.A."/>
            <person name="Eichinger L."/>
            <person name="Gallinger C."/>
            <person name="Pawlowski J."/>
            <person name="Sierra R."/>
            <person name="Euteneuer U."/>
            <person name="Pillet L."/>
            <person name="Moustafa A."/>
            <person name="Platzer M."/>
            <person name="Groth M."/>
            <person name="Szafranski K."/>
            <person name="Schliwa M."/>
        </authorList>
    </citation>
    <scope>NUCLEOTIDE SEQUENCE [LARGE SCALE GENOMIC DNA]</scope>
</reference>
<keyword evidence="1" id="KW-1133">Transmembrane helix</keyword>
<evidence type="ECO:0000256" key="1">
    <source>
        <dbReference type="SAM" id="Phobius"/>
    </source>
</evidence>
<protein>
    <submittedName>
        <fullName evidence="2">Uncharacterized protein</fullName>
    </submittedName>
</protein>
<dbReference type="Proteomes" id="UP000023152">
    <property type="component" value="Unassembled WGS sequence"/>
</dbReference>
<evidence type="ECO:0000313" key="3">
    <source>
        <dbReference type="Proteomes" id="UP000023152"/>
    </source>
</evidence>
<accession>X6MMX5</accession>
<organism evidence="2 3">
    <name type="scientific">Reticulomyxa filosa</name>
    <dbReference type="NCBI Taxonomy" id="46433"/>
    <lineage>
        <taxon>Eukaryota</taxon>
        <taxon>Sar</taxon>
        <taxon>Rhizaria</taxon>
        <taxon>Retaria</taxon>
        <taxon>Foraminifera</taxon>
        <taxon>Monothalamids</taxon>
        <taxon>Reticulomyxidae</taxon>
        <taxon>Reticulomyxa</taxon>
    </lineage>
</organism>
<evidence type="ECO:0000313" key="2">
    <source>
        <dbReference type="EMBL" id="ETO15219.1"/>
    </source>
</evidence>
<name>X6MMX5_RETFI</name>
<dbReference type="EMBL" id="ASPP01019360">
    <property type="protein sequence ID" value="ETO15219.1"/>
    <property type="molecule type" value="Genomic_DNA"/>
</dbReference>
<keyword evidence="1" id="KW-0812">Transmembrane</keyword>
<keyword evidence="3" id="KW-1185">Reference proteome</keyword>
<gene>
    <name evidence="2" type="ORF">RFI_22145</name>
</gene>
<feature type="transmembrane region" description="Helical" evidence="1">
    <location>
        <begin position="6"/>
        <end position="25"/>
    </location>
</feature>
<dbReference type="AlphaFoldDB" id="X6MMX5"/>